<sequence>MANDEDCWRWALSDVDDTWGIQPSKPFSIPHVSVIVVTSEMDKARDVRRGASRFKHSGQKLFSGSDGVGGDFVFSENSKKEKLRRLSAVGKASSRYSDREMGCDVSDREDELRSIGPSKRFKLPKKFFDDYNGVDHASVPRKLRSAMKKRSRESISPPLPDSKRLNHTSGSKSHKKDGVKKPKPNMKQSDTDRSSGQTISGPITKDEEEVVETLYALAGMFPYNVESDKSKLDSEYLETDPAALAEPKETHTPVLEAVKDNLNSIGPLTTAETVNTDPLNEPRIHDQPVLQHIKKPCLELDDSVPQLHLRASSLSTKCESFDLGISSEVSPDTGLKQPPEPEILLAEREPEALGLPTTVGSQIELQHTIEESKKNGPASWPDLCSIDSHGAGIRSLHLQSSTAKAPVWLDAALSTSRSSSVQNGSSIGNVSKVANERMSCKRSAAHVYIGRLIQALQMSKSKDRKLLHQNRMRPEEGLKHGVVLGVDSVNGVNIGLNVVDSASSIGTVENNSNGAKSNILQQRRLHKEQPKSSPHSEGCTLHNKQSFDFLSLSAGVGGLDANDGIGITGKGLETLSQLQVPSHPSLVQHQMHLPFSCPPSRHNSCYHDPSSAHQAQLHPSRPYHGSQYYVPQVRPIALTKQQPQQQQQRLWAAQYRPVGTSTATMQFPNWQNERQDTSTLFPCAQTHISPPPSSSTLEVVGAGAKYALISQRQEQQQQPQPQMMGIRVIRQDHHLPTVYEETGGRFRAGSALPLQLLCNERL</sequence>
<dbReference type="AlphaFoldDB" id="A0A8K0H708"/>
<dbReference type="OrthoDB" id="778649at2759"/>
<dbReference type="Proteomes" id="UP000796880">
    <property type="component" value="Unassembled WGS sequence"/>
</dbReference>
<feature type="compositionally biased region" description="Basic residues" evidence="1">
    <location>
        <begin position="172"/>
        <end position="184"/>
    </location>
</feature>
<protein>
    <submittedName>
        <fullName evidence="2">Uncharacterized protein</fullName>
    </submittedName>
</protein>
<name>A0A8K0H708_9ROSA</name>
<proteinExistence type="predicted"/>
<dbReference type="PANTHER" id="PTHR34792:SF1">
    <property type="entry name" value="OS02G0121500 PROTEIN"/>
    <property type="match status" value="1"/>
</dbReference>
<evidence type="ECO:0000313" key="3">
    <source>
        <dbReference type="Proteomes" id="UP000796880"/>
    </source>
</evidence>
<reference evidence="2" key="1">
    <citation type="submission" date="2020-03" db="EMBL/GenBank/DDBJ databases">
        <title>A high-quality chromosome-level genome assembly of a woody plant with both climbing and erect habits, Rhamnella rubrinervis.</title>
        <authorList>
            <person name="Lu Z."/>
            <person name="Yang Y."/>
            <person name="Zhu X."/>
            <person name="Sun Y."/>
        </authorList>
    </citation>
    <scope>NUCLEOTIDE SEQUENCE</scope>
    <source>
        <strain evidence="2">BYM</strain>
        <tissue evidence="2">Leaf</tissue>
    </source>
</reference>
<evidence type="ECO:0000313" key="2">
    <source>
        <dbReference type="EMBL" id="KAF3446778.1"/>
    </source>
</evidence>
<dbReference type="PANTHER" id="PTHR34792">
    <property type="entry name" value="OS02G0121500 PROTEIN"/>
    <property type="match status" value="1"/>
</dbReference>
<comment type="caution">
    <text evidence="2">The sequence shown here is derived from an EMBL/GenBank/DDBJ whole genome shotgun (WGS) entry which is preliminary data.</text>
</comment>
<organism evidence="2 3">
    <name type="scientific">Rhamnella rubrinervis</name>
    <dbReference type="NCBI Taxonomy" id="2594499"/>
    <lineage>
        <taxon>Eukaryota</taxon>
        <taxon>Viridiplantae</taxon>
        <taxon>Streptophyta</taxon>
        <taxon>Embryophyta</taxon>
        <taxon>Tracheophyta</taxon>
        <taxon>Spermatophyta</taxon>
        <taxon>Magnoliopsida</taxon>
        <taxon>eudicotyledons</taxon>
        <taxon>Gunneridae</taxon>
        <taxon>Pentapetalae</taxon>
        <taxon>rosids</taxon>
        <taxon>fabids</taxon>
        <taxon>Rosales</taxon>
        <taxon>Rhamnaceae</taxon>
        <taxon>rhamnoid group</taxon>
        <taxon>Rhamneae</taxon>
        <taxon>Rhamnella</taxon>
    </lineage>
</organism>
<accession>A0A8K0H708</accession>
<gene>
    <name evidence="2" type="ORF">FNV43_RR11958</name>
</gene>
<dbReference type="EMBL" id="VOIH02000005">
    <property type="protein sequence ID" value="KAF3446778.1"/>
    <property type="molecule type" value="Genomic_DNA"/>
</dbReference>
<dbReference type="InterPro" id="IPR040305">
    <property type="entry name" value="At1g75730-like"/>
</dbReference>
<feature type="region of interest" description="Disordered" evidence="1">
    <location>
        <begin position="139"/>
        <end position="205"/>
    </location>
</feature>
<feature type="compositionally biased region" description="Basic residues" evidence="1">
    <location>
        <begin position="139"/>
        <end position="151"/>
    </location>
</feature>
<evidence type="ECO:0000256" key="1">
    <source>
        <dbReference type="SAM" id="MobiDB-lite"/>
    </source>
</evidence>
<keyword evidence="3" id="KW-1185">Reference proteome</keyword>